<feature type="transmembrane region" description="Helical" evidence="1">
    <location>
        <begin position="206"/>
        <end position="225"/>
    </location>
</feature>
<keyword evidence="3" id="KW-1185">Reference proteome</keyword>
<feature type="transmembrane region" description="Helical" evidence="1">
    <location>
        <begin position="33"/>
        <end position="53"/>
    </location>
</feature>
<protein>
    <submittedName>
        <fullName evidence="2">Membrane protein</fullName>
    </submittedName>
</protein>
<evidence type="ECO:0000256" key="1">
    <source>
        <dbReference type="SAM" id="Phobius"/>
    </source>
</evidence>
<sequence>MKLLRETFTVKEIPKTSWSSEDSYNIKPKPTTFILLVFGLFLFGLGESLLITSGAGVGPYTVLAQGISNLTDWSLGFSTFVISIFVLLLWIPLKQKPGMGTILNAFIIALTIEFSVFYLPYPQTYFLQVFQVVIGVLIIGLGSGFYLICNLGAGPRDGLMIGLQKATNMRIYSIRTIIEISVVVIGSICLLNNIDKLLGEVVGLGTMIFALGIGPSVALGISLVGRLSKET</sequence>
<dbReference type="STRING" id="1125411.W908_06065"/>
<feature type="transmembrane region" description="Helical" evidence="1">
    <location>
        <begin position="100"/>
        <end position="119"/>
    </location>
</feature>
<dbReference type="AlphaFoldDB" id="A0A0M5L0G3"/>
<proteinExistence type="predicted"/>
<organism evidence="2 3">
    <name type="scientific">Candidatus Pseudothioglobus singularis PS1</name>
    <dbReference type="NCBI Taxonomy" id="1125411"/>
    <lineage>
        <taxon>Bacteria</taxon>
        <taxon>Pseudomonadati</taxon>
        <taxon>Pseudomonadota</taxon>
        <taxon>Gammaproteobacteria</taxon>
        <taxon>Candidatus Pseudothioglobaceae</taxon>
        <taxon>Candidatus Pseudothioglobus</taxon>
    </lineage>
</organism>
<keyword evidence="1" id="KW-0472">Membrane</keyword>
<dbReference type="KEGG" id="tsn:W908_06065"/>
<feature type="transmembrane region" description="Helical" evidence="1">
    <location>
        <begin position="73"/>
        <end position="93"/>
    </location>
</feature>
<dbReference type="PANTHER" id="PTHR40078">
    <property type="entry name" value="INTEGRAL MEMBRANE PROTEIN-RELATED"/>
    <property type="match status" value="1"/>
</dbReference>
<dbReference type="InterPro" id="IPR038750">
    <property type="entry name" value="YczE/YyaS-like"/>
</dbReference>
<name>A0A0M5L0G3_9GAMM</name>
<dbReference type="PANTHER" id="PTHR40078:SF1">
    <property type="entry name" value="INTEGRAL MEMBRANE PROTEIN"/>
    <property type="match status" value="1"/>
</dbReference>
<accession>A0A0M5L0G3</accession>
<evidence type="ECO:0000313" key="2">
    <source>
        <dbReference type="EMBL" id="ALE02136.1"/>
    </source>
</evidence>
<reference evidence="2 3" key="1">
    <citation type="journal article" date="2015" name="Genome Announc.">
        <title>Genome Sequence of 'Candidatus Thioglobus singularis' Strain PS1, a Mixotroph from the SUP05 Clade of Marine Gammaproteobacteria.</title>
        <authorList>
            <person name="Marshall K.T."/>
            <person name="Morris R.M."/>
        </authorList>
    </citation>
    <scope>NUCLEOTIDE SEQUENCE [LARGE SCALE GENOMIC DNA]</scope>
    <source>
        <strain evidence="2 3">PS1</strain>
    </source>
</reference>
<keyword evidence="1" id="KW-0812">Transmembrane</keyword>
<dbReference type="Proteomes" id="UP000068905">
    <property type="component" value="Chromosome"/>
</dbReference>
<dbReference type="RefSeq" id="WP_053820350.1">
    <property type="nucleotide sequence ID" value="NZ_CP006911.1"/>
</dbReference>
<dbReference type="Pfam" id="PF19700">
    <property type="entry name" value="DUF6198"/>
    <property type="match status" value="1"/>
</dbReference>
<dbReference type="EMBL" id="CP006911">
    <property type="protein sequence ID" value="ALE02136.1"/>
    <property type="molecule type" value="Genomic_DNA"/>
</dbReference>
<evidence type="ECO:0000313" key="3">
    <source>
        <dbReference type="Proteomes" id="UP000068905"/>
    </source>
</evidence>
<keyword evidence="1" id="KW-1133">Transmembrane helix</keyword>
<dbReference type="OrthoDB" id="154912at2"/>
<feature type="transmembrane region" description="Helical" evidence="1">
    <location>
        <begin position="172"/>
        <end position="194"/>
    </location>
</feature>
<gene>
    <name evidence="2" type="ORF">W908_06065</name>
</gene>
<feature type="transmembrane region" description="Helical" evidence="1">
    <location>
        <begin position="125"/>
        <end position="151"/>
    </location>
</feature>